<feature type="compositionally biased region" description="Polar residues" evidence="1">
    <location>
        <begin position="191"/>
        <end position="200"/>
    </location>
</feature>
<feature type="compositionally biased region" description="Polar residues" evidence="1">
    <location>
        <begin position="102"/>
        <end position="118"/>
    </location>
</feature>
<sequence>MEAEPIYEAWERYNALVRKCPPAMFNEWEKLQNFFEDLTLKSQEALDHSAGAHNPPQAPPEPQRLTNLETLIDKMMKHQEITNKNHEASLKSLERQIRQLSKQISVERPSSSLPSDTIPNPKEECKAIQLRNGRTLMSNNDTTKKQTESIKEPTEDEKQTKADEAKEQVVMPNKSTEKLKEKDNQPHSSRELTQGEQQIGKSIAPPLPYPQRFNKEVKDQHFHKFLETFKKLEINIPLAEALEALIQKGIPPKLEDPGSFLLPCTIGKLTITKAMCDLGASINLIPSSLVKKLHIEEVKPVQMSLELVDKSMVYHRGVIENLLVKVDSFIYPADFVVLDSNEDDGDSVILGRPFLATARAVIDVEKGELTLRMHDQSVTLKVLPEAQFSKEKKDYMKIDKGESQLKEENDKESHSNIPKIRVV</sequence>
<feature type="region of interest" description="Disordered" evidence="1">
    <location>
        <begin position="102"/>
        <end position="206"/>
    </location>
</feature>
<keyword evidence="2" id="KW-1185">Reference proteome</keyword>
<evidence type="ECO:0000256" key="1">
    <source>
        <dbReference type="SAM" id="MobiDB-lite"/>
    </source>
</evidence>
<dbReference type="InterPro" id="IPR021109">
    <property type="entry name" value="Peptidase_aspartic_dom_sf"/>
</dbReference>
<dbReference type="Pfam" id="PF13650">
    <property type="entry name" value="Asp_protease_2"/>
    <property type="match status" value="1"/>
</dbReference>
<organism evidence="2 3">
    <name type="scientific">Arachis duranensis</name>
    <name type="common">Wild peanut</name>
    <dbReference type="NCBI Taxonomy" id="130453"/>
    <lineage>
        <taxon>Eukaryota</taxon>
        <taxon>Viridiplantae</taxon>
        <taxon>Streptophyta</taxon>
        <taxon>Embryophyta</taxon>
        <taxon>Tracheophyta</taxon>
        <taxon>Spermatophyta</taxon>
        <taxon>Magnoliopsida</taxon>
        <taxon>eudicotyledons</taxon>
        <taxon>Gunneridae</taxon>
        <taxon>Pentapetalae</taxon>
        <taxon>rosids</taxon>
        <taxon>fabids</taxon>
        <taxon>Fabales</taxon>
        <taxon>Fabaceae</taxon>
        <taxon>Papilionoideae</taxon>
        <taxon>50 kb inversion clade</taxon>
        <taxon>dalbergioids sensu lato</taxon>
        <taxon>Dalbergieae</taxon>
        <taxon>Pterocarpus clade</taxon>
        <taxon>Arachis</taxon>
    </lineage>
</organism>
<reference evidence="3" key="1">
    <citation type="submission" date="2025-08" db="UniProtKB">
        <authorList>
            <consortium name="RefSeq"/>
        </authorList>
    </citation>
    <scope>IDENTIFICATION</scope>
    <source>
        <tissue evidence="3">Whole plant</tissue>
    </source>
</reference>
<dbReference type="GeneID" id="127744000"/>
<dbReference type="AlphaFoldDB" id="A0A9C6T964"/>
<gene>
    <name evidence="3" type="primary">LOC127744000</name>
</gene>
<proteinExistence type="predicted"/>
<name>A0A9C6T964_ARADU</name>
<feature type="compositionally biased region" description="Basic and acidic residues" evidence="1">
    <location>
        <begin position="175"/>
        <end position="190"/>
    </location>
</feature>
<dbReference type="PANTHER" id="PTHR33067">
    <property type="entry name" value="RNA-DIRECTED DNA POLYMERASE-RELATED"/>
    <property type="match status" value="1"/>
</dbReference>
<dbReference type="RefSeq" id="XP_052112230.1">
    <property type="nucleotide sequence ID" value="XM_052256270.1"/>
</dbReference>
<dbReference type="KEGG" id="adu:127744000"/>
<feature type="compositionally biased region" description="Basic and acidic residues" evidence="1">
    <location>
        <begin position="142"/>
        <end position="167"/>
    </location>
</feature>
<protein>
    <submittedName>
        <fullName evidence="3">Uncharacterized protein LOC127744000</fullName>
    </submittedName>
</protein>
<dbReference type="Gene3D" id="2.40.70.10">
    <property type="entry name" value="Acid Proteases"/>
    <property type="match status" value="1"/>
</dbReference>
<feature type="region of interest" description="Disordered" evidence="1">
    <location>
        <begin position="400"/>
        <end position="423"/>
    </location>
</feature>
<accession>A0A9C6T964</accession>
<feature type="compositionally biased region" description="Basic and acidic residues" evidence="1">
    <location>
        <begin position="400"/>
        <end position="414"/>
    </location>
</feature>
<dbReference type="Proteomes" id="UP000515211">
    <property type="component" value="Unplaced"/>
</dbReference>
<dbReference type="PANTHER" id="PTHR33067:SF9">
    <property type="entry name" value="RNA-DIRECTED DNA POLYMERASE"/>
    <property type="match status" value="1"/>
</dbReference>
<dbReference type="CDD" id="cd00303">
    <property type="entry name" value="retropepsin_like"/>
    <property type="match status" value="1"/>
</dbReference>
<evidence type="ECO:0000313" key="2">
    <source>
        <dbReference type="Proteomes" id="UP000515211"/>
    </source>
</evidence>
<evidence type="ECO:0000313" key="3">
    <source>
        <dbReference type="RefSeq" id="XP_052112230.1"/>
    </source>
</evidence>